<evidence type="ECO:0000259" key="6">
    <source>
        <dbReference type="Pfam" id="PF00924"/>
    </source>
</evidence>
<evidence type="ECO:0000256" key="5">
    <source>
        <dbReference type="RuleBase" id="RU369025"/>
    </source>
</evidence>
<dbReference type="SUPFAM" id="SSF50182">
    <property type="entry name" value="Sm-like ribonucleoproteins"/>
    <property type="match status" value="1"/>
</dbReference>
<sequence length="208" mass="23595">MDSFPRIEEIMTHSVFSKLLIVFGCLVAFYLATKLLDKIIHDVSVRRALGDLRVLYITRLMKIGMVFCCLVVMCLILGLGYSEISVFLSSIFAVVGIALFAQWSILSNVTASMIIFFGFPYKVNDRIKILDKDDDMSGIIVEISMFHVILQRPDGNLITYPNTLILQKAVLKLDYPLVEPIAENAEDLTALPLEQMRMENEPKTQQQR</sequence>
<dbReference type="Pfam" id="PF00924">
    <property type="entry name" value="MS_channel_2nd"/>
    <property type="match status" value="1"/>
</dbReference>
<keyword evidence="5" id="KW-0997">Cell inner membrane</keyword>
<dbReference type="InterPro" id="IPR010920">
    <property type="entry name" value="LSM_dom_sf"/>
</dbReference>
<dbReference type="PANTHER" id="PTHR30221">
    <property type="entry name" value="SMALL-CONDUCTANCE MECHANOSENSITIVE CHANNEL"/>
    <property type="match status" value="1"/>
</dbReference>
<dbReference type="EMBL" id="JAVDVX010000008">
    <property type="protein sequence ID" value="MDR7091893.1"/>
    <property type="molecule type" value="Genomic_DNA"/>
</dbReference>
<evidence type="ECO:0000313" key="8">
    <source>
        <dbReference type="Proteomes" id="UP001253595"/>
    </source>
</evidence>
<keyword evidence="8" id="KW-1185">Reference proteome</keyword>
<evidence type="ECO:0000313" key="7">
    <source>
        <dbReference type="EMBL" id="MDR7091893.1"/>
    </source>
</evidence>
<accession>A0ABU1V354</accession>
<gene>
    <name evidence="7" type="ORF">J2X05_003931</name>
</gene>
<protein>
    <recommendedName>
        <fullName evidence="5">Small-conductance mechanosensitive channel</fullName>
    </recommendedName>
</protein>
<dbReference type="Proteomes" id="UP001253595">
    <property type="component" value="Unassembled WGS sequence"/>
</dbReference>
<keyword evidence="5" id="KW-0407">Ion channel</keyword>
<dbReference type="InterPro" id="IPR006685">
    <property type="entry name" value="MscS_channel_2nd"/>
</dbReference>
<feature type="transmembrane region" description="Helical" evidence="5">
    <location>
        <begin position="15"/>
        <end position="33"/>
    </location>
</feature>
<comment type="subunit">
    <text evidence="5">Homoheptamer.</text>
</comment>
<keyword evidence="5" id="KW-1003">Cell membrane</keyword>
<keyword evidence="4 5" id="KW-0472">Membrane</keyword>
<comment type="subcellular location">
    <subcellularLocation>
        <location evidence="5">Cell inner membrane</location>
        <topology evidence="5">Multi-pass membrane protein</topology>
    </subcellularLocation>
    <subcellularLocation>
        <location evidence="1">Membrane</location>
    </subcellularLocation>
</comment>
<proteinExistence type="inferred from homology"/>
<dbReference type="InterPro" id="IPR045275">
    <property type="entry name" value="MscS_archaea/bacteria_type"/>
</dbReference>
<dbReference type="PANTHER" id="PTHR30221:SF8">
    <property type="entry name" value="SMALL-CONDUCTANCE MECHANOSENSITIVE CHANNEL"/>
    <property type="match status" value="1"/>
</dbReference>
<dbReference type="InterPro" id="IPR023408">
    <property type="entry name" value="MscS_beta-dom_sf"/>
</dbReference>
<evidence type="ECO:0000256" key="4">
    <source>
        <dbReference type="ARBA" id="ARBA00023136"/>
    </source>
</evidence>
<dbReference type="RefSeq" id="WP_310075669.1">
    <property type="nucleotide sequence ID" value="NZ_JAVDVX010000008.1"/>
</dbReference>
<dbReference type="Gene3D" id="2.30.30.60">
    <property type="match status" value="1"/>
</dbReference>
<reference evidence="7 8" key="1">
    <citation type="submission" date="2023-07" db="EMBL/GenBank/DDBJ databases">
        <title>Sorghum-associated microbial communities from plants grown in Nebraska, USA.</title>
        <authorList>
            <person name="Schachtman D."/>
        </authorList>
    </citation>
    <scope>NUCLEOTIDE SEQUENCE [LARGE SCALE GENOMIC DNA]</scope>
    <source>
        <strain evidence="7 8">BE190</strain>
    </source>
</reference>
<evidence type="ECO:0000256" key="3">
    <source>
        <dbReference type="ARBA" id="ARBA00022989"/>
    </source>
</evidence>
<feature type="domain" description="Mechanosensitive ion channel MscS" evidence="6">
    <location>
        <begin position="105"/>
        <end position="170"/>
    </location>
</feature>
<keyword evidence="5" id="KW-0406">Ion transport</keyword>
<feature type="transmembrane region" description="Helical" evidence="5">
    <location>
        <begin position="91"/>
        <end position="119"/>
    </location>
</feature>
<comment type="caution">
    <text evidence="5">Lacks conserved residue(s) required for the propagation of feature annotation.</text>
</comment>
<keyword evidence="2 5" id="KW-0812">Transmembrane</keyword>
<comment type="function">
    <text evidence="5">Mechanosensitive channel that participates in the regulation of osmotic pressure changes within the cell, opening in response to stretch forces in the membrane lipid bilayer, without the need for other proteins. Contributes to normal resistance to hypoosmotic shock. Forms an ion channel of 1.0 nanosiemens conductance with a slight preference for anions.</text>
</comment>
<organism evidence="7 8">
    <name type="scientific">Cellvibrio fibrivorans</name>
    <dbReference type="NCBI Taxonomy" id="126350"/>
    <lineage>
        <taxon>Bacteria</taxon>
        <taxon>Pseudomonadati</taxon>
        <taxon>Pseudomonadota</taxon>
        <taxon>Gammaproteobacteria</taxon>
        <taxon>Cellvibrionales</taxon>
        <taxon>Cellvibrionaceae</taxon>
        <taxon>Cellvibrio</taxon>
    </lineage>
</organism>
<comment type="caution">
    <text evidence="7">The sequence shown here is derived from an EMBL/GenBank/DDBJ whole genome shotgun (WGS) entry which is preliminary data.</text>
</comment>
<evidence type="ECO:0000256" key="1">
    <source>
        <dbReference type="ARBA" id="ARBA00004370"/>
    </source>
</evidence>
<keyword evidence="3 5" id="KW-1133">Transmembrane helix</keyword>
<feature type="transmembrane region" description="Helical" evidence="5">
    <location>
        <begin position="54"/>
        <end position="79"/>
    </location>
</feature>
<comment type="similarity">
    <text evidence="5">Belongs to the MscS (TC 1.A.23) family.</text>
</comment>
<keyword evidence="5" id="KW-0813">Transport</keyword>
<evidence type="ECO:0000256" key="2">
    <source>
        <dbReference type="ARBA" id="ARBA00022692"/>
    </source>
</evidence>
<name>A0ABU1V354_9GAMM</name>